<dbReference type="RefSeq" id="XP_013794209.1">
    <property type="nucleotide sequence ID" value="XM_013938755.2"/>
</dbReference>
<evidence type="ECO:0000256" key="1">
    <source>
        <dbReference type="ARBA" id="ARBA00004123"/>
    </source>
</evidence>
<evidence type="ECO:0000259" key="8">
    <source>
        <dbReference type="PROSITE" id="PS51054"/>
    </source>
</evidence>
<dbReference type="InterPro" id="IPR036638">
    <property type="entry name" value="HLH_DNA-bd_sf"/>
</dbReference>
<organism evidence="9 10">
    <name type="scientific">Limulus polyphemus</name>
    <name type="common">Atlantic horseshoe crab</name>
    <dbReference type="NCBI Taxonomy" id="6850"/>
    <lineage>
        <taxon>Eukaryota</taxon>
        <taxon>Metazoa</taxon>
        <taxon>Ecdysozoa</taxon>
        <taxon>Arthropoda</taxon>
        <taxon>Chelicerata</taxon>
        <taxon>Merostomata</taxon>
        <taxon>Xiphosura</taxon>
        <taxon>Limulidae</taxon>
        <taxon>Limulus</taxon>
    </lineage>
</organism>
<dbReference type="PROSITE" id="PS50888">
    <property type="entry name" value="BHLH"/>
    <property type="match status" value="1"/>
</dbReference>
<sequence length="331" mass="37146">MNNEDQNVDKPTQEGSRVSKPLMEKRRRARINQSLAELKGLLLKAIKLENPRHSKLEKADILEMAVRHLQGLHRQQRAATLVNDSQHKNKFLVGFEECLREVELYLKKQDDIEENTLQQLMQHLVKRVQDLKDTENGDLHSLSPRLQLHSSTIQHCNSSCCDVMESCCHSKKIPDSSVSSSCRNSNKSGCCTVGITQFCLVPKRLANGDLALVLPQNLARGANDLEQKPSTASAFKLLSMNLDSSSFPQEISSTNSFLAKPDSSLYCSAEKYTNSESLSPIPSETSDFSSDESVGISQEPQTFRLTHPTTCNFVGFPDNRSPMLDNVWRPW</sequence>
<feature type="domain" description="BHLH" evidence="7">
    <location>
        <begin position="15"/>
        <end position="72"/>
    </location>
</feature>
<dbReference type="Pfam" id="PF00010">
    <property type="entry name" value="HLH"/>
    <property type="match status" value="1"/>
</dbReference>
<feature type="region of interest" description="Disordered" evidence="6">
    <location>
        <begin position="275"/>
        <end position="294"/>
    </location>
</feature>
<feature type="domain" description="Orange" evidence="8">
    <location>
        <begin position="91"/>
        <end position="124"/>
    </location>
</feature>
<evidence type="ECO:0000256" key="6">
    <source>
        <dbReference type="SAM" id="MobiDB-lite"/>
    </source>
</evidence>
<evidence type="ECO:0000256" key="2">
    <source>
        <dbReference type="ARBA" id="ARBA00023015"/>
    </source>
</evidence>
<feature type="region of interest" description="Disordered" evidence="6">
    <location>
        <begin position="1"/>
        <end position="26"/>
    </location>
</feature>
<dbReference type="SMART" id="SM00511">
    <property type="entry name" value="ORANGE"/>
    <property type="match status" value="1"/>
</dbReference>
<dbReference type="InterPro" id="IPR011598">
    <property type="entry name" value="bHLH_dom"/>
</dbReference>
<keyword evidence="4" id="KW-0804">Transcription</keyword>
<dbReference type="SUPFAM" id="SSF47459">
    <property type="entry name" value="HLH, helix-loop-helix DNA-binding domain"/>
    <property type="match status" value="1"/>
</dbReference>
<reference evidence="10" key="1">
    <citation type="submission" date="2025-08" db="UniProtKB">
        <authorList>
            <consortium name="RefSeq"/>
        </authorList>
    </citation>
    <scope>IDENTIFICATION</scope>
    <source>
        <tissue evidence="10">Muscle</tissue>
    </source>
</reference>
<protein>
    <submittedName>
        <fullName evidence="10">Protein hairy-like</fullName>
    </submittedName>
</protein>
<proteinExistence type="predicted"/>
<evidence type="ECO:0000259" key="7">
    <source>
        <dbReference type="PROSITE" id="PS50888"/>
    </source>
</evidence>
<comment type="subcellular location">
    <subcellularLocation>
        <location evidence="1">Nucleus</location>
    </subcellularLocation>
</comment>
<dbReference type="Gene3D" id="4.10.280.10">
    <property type="entry name" value="Helix-loop-helix DNA-binding domain"/>
    <property type="match status" value="1"/>
</dbReference>
<dbReference type="Proteomes" id="UP000694941">
    <property type="component" value="Unplaced"/>
</dbReference>
<keyword evidence="2" id="KW-0805">Transcription regulation</keyword>
<keyword evidence="5" id="KW-0539">Nucleus</keyword>
<keyword evidence="9" id="KW-1185">Reference proteome</keyword>
<keyword evidence="3" id="KW-0238">DNA-binding</keyword>
<dbReference type="InterPro" id="IPR050370">
    <property type="entry name" value="HES_HEY"/>
</dbReference>
<dbReference type="PANTHER" id="PTHR10985">
    <property type="entry name" value="BASIC HELIX-LOOP-HELIX TRANSCRIPTION FACTOR, HES-RELATED"/>
    <property type="match status" value="1"/>
</dbReference>
<evidence type="ECO:0000313" key="10">
    <source>
        <dbReference type="RefSeq" id="XP_013794209.1"/>
    </source>
</evidence>
<gene>
    <name evidence="10" type="primary">LOC106478231</name>
</gene>
<dbReference type="GeneID" id="106478231"/>
<dbReference type="PROSITE" id="PS51054">
    <property type="entry name" value="ORANGE"/>
    <property type="match status" value="1"/>
</dbReference>
<dbReference type="SUPFAM" id="SSF158457">
    <property type="entry name" value="Orange domain-like"/>
    <property type="match status" value="1"/>
</dbReference>
<dbReference type="InterPro" id="IPR003650">
    <property type="entry name" value="Orange_dom"/>
</dbReference>
<name>A0ABM1C4V7_LIMPO</name>
<evidence type="ECO:0000313" key="9">
    <source>
        <dbReference type="Proteomes" id="UP000694941"/>
    </source>
</evidence>
<dbReference type="SMART" id="SM00353">
    <property type="entry name" value="HLH"/>
    <property type="match status" value="1"/>
</dbReference>
<accession>A0ABM1C4V7</accession>
<evidence type="ECO:0000256" key="4">
    <source>
        <dbReference type="ARBA" id="ARBA00023163"/>
    </source>
</evidence>
<evidence type="ECO:0000256" key="3">
    <source>
        <dbReference type="ARBA" id="ARBA00023125"/>
    </source>
</evidence>
<evidence type="ECO:0000256" key="5">
    <source>
        <dbReference type="ARBA" id="ARBA00023242"/>
    </source>
</evidence>
<dbReference type="Gene3D" id="6.10.250.980">
    <property type="match status" value="1"/>
</dbReference>